<dbReference type="AlphaFoldDB" id="A0A140PNZ6"/>
<evidence type="ECO:0000313" key="2">
    <source>
        <dbReference type="Proteomes" id="UP000002799"/>
    </source>
</evidence>
<dbReference type="EMBL" id="CP007062">
    <property type="protein sequence ID" value="EEO41792.1"/>
    <property type="molecule type" value="Genomic_DNA"/>
</dbReference>
<reference evidence="1 2" key="1">
    <citation type="submission" date="2013-11" db="EMBL/GenBank/DDBJ databases">
        <title>The Genome Sequence of Fusobacterium sp. 7_1.</title>
        <authorList>
            <consortium name="The Broad Institute Genome Sequencing Platform"/>
            <person name="Earl A."/>
            <person name="Ward D."/>
            <person name="Feldgarden M."/>
            <person name="Gevers D."/>
            <person name="Strauss J."/>
            <person name="Ambrose C.E."/>
            <person name="Allen-Vercoe E."/>
            <person name="Walker B."/>
            <person name="Young S.K."/>
            <person name="Zeng Q."/>
            <person name="Gargeya S."/>
            <person name="Fitzgerald M."/>
            <person name="Haas B."/>
            <person name="Abouelleil A."/>
            <person name="Alvarado L."/>
            <person name="Arachchi H.M."/>
            <person name="Berlin A.M."/>
            <person name="Chapman S.B."/>
            <person name="Goldberg J."/>
            <person name="Griggs A."/>
            <person name="Gujja S."/>
            <person name="Hansen M."/>
            <person name="Howarth C."/>
            <person name="Imamovic A."/>
            <person name="Larimer J."/>
            <person name="McCowen C."/>
            <person name="Montmayeur A."/>
            <person name="Murphy C."/>
            <person name="Neiman D."/>
            <person name="Pearson M."/>
            <person name="Priest M."/>
            <person name="Roberts A."/>
            <person name="Saif S."/>
            <person name="Shea T."/>
            <person name="Sisk P."/>
            <person name="Sykes S."/>
            <person name="Wortman J."/>
            <person name="Nusbaum C."/>
            <person name="Birren B."/>
        </authorList>
    </citation>
    <scope>NUCLEOTIDE SEQUENCE [LARGE SCALE GENOMIC DNA]</scope>
    <source>
        <strain evidence="1 2">7_1</strain>
    </source>
</reference>
<accession>A0A140PNZ6</accession>
<gene>
    <name evidence="1" type="ORF">FSDG_00351</name>
</gene>
<dbReference type="RefSeq" id="WP_008700302.1">
    <property type="nucleotide sequence ID" value="NZ_AKBT01000001.1"/>
</dbReference>
<dbReference type="KEGG" id="fne:FSDG_00351"/>
<dbReference type="HOGENOM" id="CLU_2716618_0_0_0"/>
<organism evidence="1">
    <name type="scientific">Fusobacterium animalis 7_1</name>
    <dbReference type="NCBI Taxonomy" id="457405"/>
    <lineage>
        <taxon>Bacteria</taxon>
        <taxon>Fusobacteriati</taxon>
        <taxon>Fusobacteriota</taxon>
        <taxon>Fusobacteriia</taxon>
        <taxon>Fusobacteriales</taxon>
        <taxon>Fusobacteriaceae</taxon>
        <taxon>Fusobacterium</taxon>
    </lineage>
</organism>
<evidence type="ECO:0000313" key="1">
    <source>
        <dbReference type="EMBL" id="EEO41792.1"/>
    </source>
</evidence>
<protein>
    <submittedName>
        <fullName evidence="1">Uncharacterized protein</fullName>
    </submittedName>
</protein>
<dbReference type="Proteomes" id="UP000002799">
    <property type="component" value="Chromosome"/>
</dbReference>
<name>A0A140PNZ6_9FUSO</name>
<sequence>MNRVTRAKAIRLKCLDCSCGQLTEIRECPIKDCALGVIEWAMKLIKMVKKLNLIMAKKIKKQKIKYAQKNKN</sequence>
<proteinExistence type="predicted"/>